<sequence length="44" mass="5203">MTCEDFKRNLSKMNNKENFDERMLTEIYNALKSDESVMTTEHTG</sequence>
<dbReference type="InterPro" id="IPR000904">
    <property type="entry name" value="Sec7_dom"/>
</dbReference>
<protein>
    <recommendedName>
        <fullName evidence="1">SEC7 domain-containing protein</fullName>
    </recommendedName>
</protein>
<dbReference type="GO" id="GO:0005085">
    <property type="term" value="F:guanyl-nucleotide exchange factor activity"/>
    <property type="evidence" value="ECO:0007669"/>
    <property type="project" value="InterPro"/>
</dbReference>
<organism evidence="2 3">
    <name type="scientific">Rotaria sordida</name>
    <dbReference type="NCBI Taxonomy" id="392033"/>
    <lineage>
        <taxon>Eukaryota</taxon>
        <taxon>Metazoa</taxon>
        <taxon>Spiralia</taxon>
        <taxon>Gnathifera</taxon>
        <taxon>Rotifera</taxon>
        <taxon>Eurotatoria</taxon>
        <taxon>Bdelloidea</taxon>
        <taxon>Philodinida</taxon>
        <taxon>Philodinidae</taxon>
        <taxon>Rotaria</taxon>
    </lineage>
</organism>
<dbReference type="AlphaFoldDB" id="A0A820NTV7"/>
<evidence type="ECO:0000259" key="1">
    <source>
        <dbReference type="Pfam" id="PF01369"/>
    </source>
</evidence>
<feature type="domain" description="SEC7" evidence="1">
    <location>
        <begin position="1"/>
        <end position="35"/>
    </location>
</feature>
<dbReference type="InterPro" id="IPR023394">
    <property type="entry name" value="Sec7_C_sf"/>
</dbReference>
<accession>A0A820NTV7</accession>
<comment type="caution">
    <text evidence="2">The sequence shown here is derived from an EMBL/GenBank/DDBJ whole genome shotgun (WGS) entry which is preliminary data.</text>
</comment>
<feature type="non-terminal residue" evidence="2">
    <location>
        <position position="1"/>
    </location>
</feature>
<evidence type="ECO:0000313" key="2">
    <source>
        <dbReference type="EMBL" id="CAF4395981.1"/>
    </source>
</evidence>
<dbReference type="SUPFAM" id="SSF48425">
    <property type="entry name" value="Sec7 domain"/>
    <property type="match status" value="1"/>
</dbReference>
<dbReference type="Proteomes" id="UP000663874">
    <property type="component" value="Unassembled WGS sequence"/>
</dbReference>
<dbReference type="GO" id="GO:0032012">
    <property type="term" value="P:regulation of ARF protein signal transduction"/>
    <property type="evidence" value="ECO:0007669"/>
    <property type="project" value="InterPro"/>
</dbReference>
<gene>
    <name evidence="2" type="ORF">FNK824_LOCUS43786</name>
</gene>
<name>A0A820NTV7_9BILA</name>
<dbReference type="EMBL" id="CAJOBE010064204">
    <property type="protein sequence ID" value="CAF4395981.1"/>
    <property type="molecule type" value="Genomic_DNA"/>
</dbReference>
<reference evidence="2" key="1">
    <citation type="submission" date="2021-02" db="EMBL/GenBank/DDBJ databases">
        <authorList>
            <person name="Nowell W R."/>
        </authorList>
    </citation>
    <scope>NUCLEOTIDE SEQUENCE</scope>
</reference>
<proteinExistence type="predicted"/>
<dbReference type="Gene3D" id="1.10.1000.11">
    <property type="entry name" value="Arf Nucleotide-binding Site Opener,domain 2"/>
    <property type="match status" value="1"/>
</dbReference>
<dbReference type="Pfam" id="PF01369">
    <property type="entry name" value="Sec7"/>
    <property type="match status" value="1"/>
</dbReference>
<dbReference type="InterPro" id="IPR035999">
    <property type="entry name" value="Sec7_dom_sf"/>
</dbReference>
<evidence type="ECO:0000313" key="3">
    <source>
        <dbReference type="Proteomes" id="UP000663874"/>
    </source>
</evidence>